<evidence type="ECO:0000256" key="5">
    <source>
        <dbReference type="SAM" id="MobiDB-lite"/>
    </source>
</evidence>
<feature type="transmembrane region" description="Helical" evidence="6">
    <location>
        <begin position="185"/>
        <end position="207"/>
    </location>
</feature>
<evidence type="ECO:0000256" key="2">
    <source>
        <dbReference type="ARBA" id="ARBA00022692"/>
    </source>
</evidence>
<feature type="transmembrane region" description="Helical" evidence="6">
    <location>
        <begin position="219"/>
        <end position="252"/>
    </location>
</feature>
<name>A0AAW9SG05_9RHOB</name>
<comment type="caution">
    <text evidence="8">The sequence shown here is derived from an EMBL/GenBank/DDBJ whole genome shotgun (WGS) entry which is preliminary data.</text>
</comment>
<gene>
    <name evidence="8" type="ORF">ABFB10_00065</name>
</gene>
<feature type="transmembrane region" description="Helical" evidence="6">
    <location>
        <begin position="272"/>
        <end position="291"/>
    </location>
</feature>
<dbReference type="Proteomes" id="UP001428774">
    <property type="component" value="Unassembled WGS sequence"/>
</dbReference>
<proteinExistence type="predicted"/>
<evidence type="ECO:0000256" key="1">
    <source>
        <dbReference type="ARBA" id="ARBA00004141"/>
    </source>
</evidence>
<dbReference type="GO" id="GO:0097272">
    <property type="term" value="P:ammonium homeostasis"/>
    <property type="evidence" value="ECO:0007669"/>
    <property type="project" value="TreeGrafter"/>
</dbReference>
<organism evidence="8 9">
    <name type="scientific">Ponticoccus litoralis</name>
    <dbReference type="NCBI Taxonomy" id="422297"/>
    <lineage>
        <taxon>Bacteria</taxon>
        <taxon>Pseudomonadati</taxon>
        <taxon>Pseudomonadota</taxon>
        <taxon>Alphaproteobacteria</taxon>
        <taxon>Rhodobacterales</taxon>
        <taxon>Roseobacteraceae</taxon>
        <taxon>Ponticoccus</taxon>
    </lineage>
</organism>
<evidence type="ECO:0000313" key="8">
    <source>
        <dbReference type="EMBL" id="MEN9059668.1"/>
    </source>
</evidence>
<evidence type="ECO:0000313" key="9">
    <source>
        <dbReference type="Proteomes" id="UP001428774"/>
    </source>
</evidence>
<dbReference type="PANTHER" id="PTHR11730">
    <property type="entry name" value="AMMONIUM TRANSPORTER"/>
    <property type="match status" value="1"/>
</dbReference>
<dbReference type="Pfam" id="PF00909">
    <property type="entry name" value="Ammonium_transp"/>
    <property type="match status" value="1"/>
</dbReference>
<feature type="transmembrane region" description="Helical" evidence="6">
    <location>
        <begin position="151"/>
        <end position="173"/>
    </location>
</feature>
<keyword evidence="3 6" id="KW-1133">Transmembrane helix</keyword>
<evidence type="ECO:0000256" key="6">
    <source>
        <dbReference type="SAM" id="Phobius"/>
    </source>
</evidence>
<reference evidence="8 9" key="1">
    <citation type="submission" date="2024-05" db="EMBL/GenBank/DDBJ databases">
        <title>Genome sequence of Ponticoccus litoralis KCCM 90028.</title>
        <authorList>
            <person name="Kim J.M."/>
            <person name="Lee J.K."/>
            <person name="Choi B.J."/>
            <person name="Bayburt H."/>
            <person name="Baek J.H."/>
            <person name="Jeon C.O."/>
        </authorList>
    </citation>
    <scope>NUCLEOTIDE SEQUENCE [LARGE SCALE GENOMIC DNA]</scope>
    <source>
        <strain evidence="8 9">KCCM 90028</strain>
    </source>
</reference>
<evidence type="ECO:0000256" key="3">
    <source>
        <dbReference type="ARBA" id="ARBA00022989"/>
    </source>
</evidence>
<protein>
    <submittedName>
        <fullName evidence="8">Ammonium transporter</fullName>
    </submittedName>
</protein>
<dbReference type="SUPFAM" id="SSF111352">
    <property type="entry name" value="Ammonium transporter"/>
    <property type="match status" value="1"/>
</dbReference>
<accession>A0AAW9SG05</accession>
<feature type="transmembrane region" description="Helical" evidence="6">
    <location>
        <begin position="349"/>
        <end position="368"/>
    </location>
</feature>
<dbReference type="InterPro" id="IPR029020">
    <property type="entry name" value="Ammonium/urea_transptr"/>
</dbReference>
<keyword evidence="4 6" id="KW-0472">Membrane</keyword>
<evidence type="ECO:0000259" key="7">
    <source>
        <dbReference type="Pfam" id="PF00909"/>
    </source>
</evidence>
<sequence>MSLDISTIYAEQVTLNQLVQNLLYASGTVGAIFVVIGLLLIDAGTTRRKNLFNSTIEKTLGFFLGFTTYYVIGFGFWAAQYYIMVEGTLMDSIKDWWIGGAMTNSLAHRVDPAIFPGLNTFQIFVFFLAVFAGIINVLLHFSVAERMKPAAYYITCVVAAVVSSALSLVTWGSVGPLTNLGFHDFFGVGFVYMFPAGMLLVFTPMLGKRPGMMEPHPRVSAYLAPSIGLCAPGLLMIFAGLPPVILSCLFFFDPEAMAFSVTMAETSVGVALNNYALVWAGGAVTGLILAYASKNYAYTLLGPLAGYVAGASGFDVYLPWQALLLGLVAPLAAYAVYEFTLKRGIDEHKLFPLFLGSGTLGLIFLGIFKAGTPRGGYLGIEEGAYAFQHGEISLLMQLAGIVTCVGTGVVTALVLSVILKATVGLRVDDADQVDGLDKLYWDLEPDVHTHADSVPGAGSTGRPHDAPAAARTPDGLARS</sequence>
<dbReference type="GO" id="GO:0008519">
    <property type="term" value="F:ammonium channel activity"/>
    <property type="evidence" value="ECO:0007669"/>
    <property type="project" value="InterPro"/>
</dbReference>
<keyword evidence="9" id="KW-1185">Reference proteome</keyword>
<dbReference type="AlphaFoldDB" id="A0AAW9SG05"/>
<feature type="transmembrane region" description="Helical" evidence="6">
    <location>
        <begin position="22"/>
        <end position="41"/>
    </location>
</feature>
<feature type="transmembrane region" description="Helical" evidence="6">
    <location>
        <begin position="62"/>
        <end position="83"/>
    </location>
</feature>
<dbReference type="PANTHER" id="PTHR11730:SF60">
    <property type="entry name" value="RH50, ISOFORM D"/>
    <property type="match status" value="1"/>
</dbReference>
<feature type="transmembrane region" description="Helical" evidence="6">
    <location>
        <begin position="320"/>
        <end position="337"/>
    </location>
</feature>
<dbReference type="EMBL" id="JBDNCH010000001">
    <property type="protein sequence ID" value="MEN9059668.1"/>
    <property type="molecule type" value="Genomic_DNA"/>
</dbReference>
<feature type="domain" description="Ammonium transporter AmtB-like" evidence="7">
    <location>
        <begin position="31"/>
        <end position="438"/>
    </location>
</feature>
<keyword evidence="2 6" id="KW-0812">Transmembrane</keyword>
<feature type="transmembrane region" description="Helical" evidence="6">
    <location>
        <begin position="296"/>
        <end position="314"/>
    </location>
</feature>
<feature type="region of interest" description="Disordered" evidence="5">
    <location>
        <begin position="451"/>
        <end position="479"/>
    </location>
</feature>
<dbReference type="GO" id="GO:0005886">
    <property type="term" value="C:plasma membrane"/>
    <property type="evidence" value="ECO:0007669"/>
    <property type="project" value="TreeGrafter"/>
</dbReference>
<evidence type="ECO:0000256" key="4">
    <source>
        <dbReference type="ARBA" id="ARBA00023136"/>
    </source>
</evidence>
<comment type="subcellular location">
    <subcellularLocation>
        <location evidence="1">Membrane</location>
        <topology evidence="1">Multi-pass membrane protein</topology>
    </subcellularLocation>
</comment>
<dbReference type="Gene3D" id="1.10.3430.10">
    <property type="entry name" value="Ammonium transporter AmtB like domains"/>
    <property type="match status" value="1"/>
</dbReference>
<dbReference type="InterPro" id="IPR024041">
    <property type="entry name" value="NH4_transpt_AmtB-like_dom"/>
</dbReference>
<dbReference type="RefSeq" id="WP_347164815.1">
    <property type="nucleotide sequence ID" value="NZ_JBDNCH010000001.1"/>
</dbReference>
<feature type="transmembrane region" description="Helical" evidence="6">
    <location>
        <begin position="394"/>
        <end position="419"/>
    </location>
</feature>
<feature type="transmembrane region" description="Helical" evidence="6">
    <location>
        <begin position="121"/>
        <end position="139"/>
    </location>
</feature>